<dbReference type="InterPro" id="IPR026983">
    <property type="entry name" value="DHC"/>
</dbReference>
<sequence length="1538" mass="173174">MVWASPKCSGEIPNKRSGHSLTLRSSENTLYMFGGCDHKVPPGPNNELYRLDMANGFSWSKVIPASSAPEDIPVPRWRHSAIMYNDRKLIIFGGFAAEKRMNDCWVFDCESKLWEQQHAQNFWEGLPQSRGSHTATLVEHKMYIFGGYGGNGYGRTDFNDLHALDLRTWKWEEILTEGEKPEPRSSHQTCIIENKLFVIGGWNSVKQFHDMFILDLTTNAWSAPDAKLPVPTWNHVCVSVQAVPNWKIFMFGGNSGDLAESGNSQGTYLNNVSVLDTGYMQWREPFLKGDPPLPRADTAMVYDPVAYKLILFGGWANRWFGDVYVLQVNEIVGPPYSVQAIIPASGPITGNTRVKVCGFNFTGQTANVRFAVSKGLLDVQGQVLSPTVVQVTTPNFDKYGPLLSEVRVSLPGDSFTNIATSYKFHSVTCAPKSVGFGPFMAEEPTSFILQSIDKDGQPRDCGTFDGVAGPIRGSPFACNFQPPSDEMAIRCVPSIAKEEDFNSSDLIRKLYTDTNKRSADFKRVLKELKADIPSNDTDGLEALKKIKDLMRKLESDRAANQLLQEQTSHLFHYMKKIGGHVDKETADVENLAKLYGDITAQLPETETRITEPTRIFAEKTEATIVEYEQKVKKWSESIRKLDFWESKLESDKALEKIENQLVEWENEKKRCAEKSDLSHVFGFPHLMNETHKTMASIRSDFEGAKAVWAIVKRTKAFFTATHEIPWKDLDCNALAMEIQAILKELKKIPREIQWCDAYKAILKDAQGFDKTHPLLRCLSSSYMRPRHWARIMQHTGEFTPPDANPDQKLGFLLSKRLHEYTSEIGEICYEAEKEQELELKLLELEETWSLIEWEMIPYNPTAPVEEQVPLLKISEDNFELLETNQIDVQAMTSSPYQSEFESRVTSMHEGLASVNEVVVILGDIQRSWSYLEPLFIQSEEVKNQLPALTAAFEEIDVEVRRSLREAWETKNVKVACTKAGLFKLLESIVEKLEMCKHQLKEFLDGRRRQFPRFYFMSEADLLDILSNGSNPAKIMPHASKIYLACKTMNLVPSPNGGRPTAMAFVSGVGHEIVDFAEPVQLDGEAEIYLEALLQAMKYTLFKHIERSLILYTNEPRVLWINYKDPSGKPLDAAQIILLAAGVHYVKEVEAAFRAIVEGDKEALIRYNKKQEGQLEDLIKLTQSKISNAERQRVMCLITMDAHGRDIVANMIRAGVDAASSFMWQSQLKHYFSPCQGSFLNRDQNFRGPNNSRAQVLICDAGIPYDYEYLGNGPRLVITPLTDRIYVTATQALNLKMGCAPAGPAGTGKTETTKDLANALGKACYVFNCSPEMDYKSLGNIFKGLASSGSWGCFDEFNRLVPEVLSVCSVQFKAVCDACKADDERFILENEPVVLDPTVGAFITMNPGYLGRSELPEGLKALFRPMTVMVPDLVLICENMLMAEGFTQAKILASKFYGLYSLLGQLLSKQLHYDWGLRAVKSVLCVAGSFKRAEPDIPEPDLLMRALRDFNIPKIVVEDNVIFFGLLGDLFPRNDPNID</sequence>
<dbReference type="Pfam" id="PF08393">
    <property type="entry name" value="DHC_N2"/>
    <property type="match status" value="1"/>
</dbReference>
<evidence type="ECO:0000313" key="5">
    <source>
        <dbReference type="EMBL" id="OQR89228.1"/>
    </source>
</evidence>
<dbReference type="GO" id="GO:0051959">
    <property type="term" value="F:dynein light intermediate chain binding"/>
    <property type="evidence" value="ECO:0007669"/>
    <property type="project" value="InterPro"/>
</dbReference>
<dbReference type="SUPFAM" id="SSF52540">
    <property type="entry name" value="P-loop containing nucleoside triphosphate hydrolases"/>
    <property type="match status" value="1"/>
</dbReference>
<dbReference type="Gene3D" id="3.20.180.20">
    <property type="entry name" value="Dynein heavy chain, N-terminal domain 2"/>
    <property type="match status" value="1"/>
</dbReference>
<dbReference type="GO" id="GO:0045505">
    <property type="term" value="F:dynein intermediate chain binding"/>
    <property type="evidence" value="ECO:0007669"/>
    <property type="project" value="InterPro"/>
</dbReference>
<dbReference type="PANTHER" id="PTHR45703:SF8">
    <property type="entry name" value="DYNEINS HEAVY CHAIN"/>
    <property type="match status" value="1"/>
</dbReference>
<dbReference type="InterPro" id="IPR043157">
    <property type="entry name" value="Dynein_AAA1S"/>
</dbReference>
<dbReference type="Gene3D" id="2.120.10.80">
    <property type="entry name" value="Kelch-type beta propeller"/>
    <property type="match status" value="2"/>
</dbReference>
<dbReference type="PANTHER" id="PTHR45703">
    <property type="entry name" value="DYNEIN HEAVY CHAIN"/>
    <property type="match status" value="1"/>
</dbReference>
<dbReference type="Pfam" id="PF12774">
    <property type="entry name" value="AAA_6"/>
    <property type="match status" value="1"/>
</dbReference>
<dbReference type="OrthoDB" id="424310at2759"/>
<dbReference type="InterPro" id="IPR013783">
    <property type="entry name" value="Ig-like_fold"/>
</dbReference>
<feature type="non-terminal residue" evidence="5">
    <location>
        <position position="1538"/>
    </location>
</feature>
<dbReference type="Proteomes" id="UP000243217">
    <property type="component" value="Unassembled WGS sequence"/>
</dbReference>
<dbReference type="CDD" id="cd00102">
    <property type="entry name" value="IPT"/>
    <property type="match status" value="1"/>
</dbReference>
<dbReference type="GO" id="GO:0005524">
    <property type="term" value="F:ATP binding"/>
    <property type="evidence" value="ECO:0007669"/>
    <property type="project" value="InterPro"/>
</dbReference>
<feature type="domain" description="Dynein heavy chain hydrolytic ATP-binding dynein motor region" evidence="4">
    <location>
        <begin position="1264"/>
        <end position="1533"/>
    </location>
</feature>
<dbReference type="Pfam" id="PF24681">
    <property type="entry name" value="Kelch_KLHDC2_KLHL20_DRC7"/>
    <property type="match status" value="1"/>
</dbReference>
<dbReference type="Gene3D" id="1.10.287.2620">
    <property type="match status" value="1"/>
</dbReference>
<dbReference type="EMBL" id="JNBS01002808">
    <property type="protein sequence ID" value="OQR89228.1"/>
    <property type="molecule type" value="Genomic_DNA"/>
</dbReference>
<dbReference type="GO" id="GO:0007018">
    <property type="term" value="P:microtubule-based movement"/>
    <property type="evidence" value="ECO:0007669"/>
    <property type="project" value="InterPro"/>
</dbReference>
<dbReference type="InterPro" id="IPR027417">
    <property type="entry name" value="P-loop_NTPase"/>
</dbReference>
<reference evidence="5 6" key="1">
    <citation type="journal article" date="2014" name="Genome Biol. Evol.">
        <title>The secreted proteins of Achlya hypogyna and Thraustotheca clavata identify the ancestral oomycete secretome and reveal gene acquisitions by horizontal gene transfer.</title>
        <authorList>
            <person name="Misner I."/>
            <person name="Blouin N."/>
            <person name="Leonard G."/>
            <person name="Richards T.A."/>
            <person name="Lane C.E."/>
        </authorList>
    </citation>
    <scope>NUCLEOTIDE SEQUENCE [LARGE SCALE GENOMIC DNA]</scope>
    <source>
        <strain evidence="5 6">ATCC 34112</strain>
    </source>
</reference>
<dbReference type="SUPFAM" id="SSF81296">
    <property type="entry name" value="E set domains"/>
    <property type="match status" value="1"/>
</dbReference>
<dbReference type="InterPro" id="IPR042228">
    <property type="entry name" value="Dynein_linker_3"/>
</dbReference>
<dbReference type="InterPro" id="IPR013602">
    <property type="entry name" value="Dynein_heavy_linker"/>
</dbReference>
<proteinExistence type="predicted"/>
<dbReference type="Gene3D" id="1.10.8.710">
    <property type="match status" value="1"/>
</dbReference>
<gene>
    <name evidence="5" type="ORF">THRCLA_09851</name>
</gene>
<dbReference type="Gene3D" id="3.40.50.300">
    <property type="entry name" value="P-loop containing nucleotide triphosphate hydrolases"/>
    <property type="match status" value="1"/>
</dbReference>
<dbReference type="InterPro" id="IPR042222">
    <property type="entry name" value="Dynein_2_N"/>
</dbReference>
<accession>A0A1V9YU58</accession>
<name>A0A1V9YU58_9STRA</name>
<evidence type="ECO:0000259" key="3">
    <source>
        <dbReference type="Pfam" id="PF08393"/>
    </source>
</evidence>
<feature type="domain" description="IPT/TIG" evidence="2">
    <location>
        <begin position="338"/>
        <end position="420"/>
    </location>
</feature>
<protein>
    <submittedName>
        <fullName evidence="5">Dynein heavy chain</fullName>
    </submittedName>
</protein>
<feature type="domain" description="Dynein heavy chain linker" evidence="3">
    <location>
        <begin position="696"/>
        <end position="1106"/>
    </location>
</feature>
<dbReference type="Pfam" id="PF01833">
    <property type="entry name" value="TIG"/>
    <property type="match status" value="1"/>
</dbReference>
<evidence type="ECO:0000313" key="6">
    <source>
        <dbReference type="Proteomes" id="UP000243217"/>
    </source>
</evidence>
<dbReference type="SUPFAM" id="SSF117281">
    <property type="entry name" value="Kelch motif"/>
    <property type="match status" value="2"/>
</dbReference>
<dbReference type="FunFam" id="3.40.50.300:FF:000738">
    <property type="entry name" value="Dynein heavy chain axonemal"/>
    <property type="match status" value="1"/>
</dbReference>
<organism evidence="5 6">
    <name type="scientific">Thraustotheca clavata</name>
    <dbReference type="NCBI Taxonomy" id="74557"/>
    <lineage>
        <taxon>Eukaryota</taxon>
        <taxon>Sar</taxon>
        <taxon>Stramenopiles</taxon>
        <taxon>Oomycota</taxon>
        <taxon>Saprolegniomycetes</taxon>
        <taxon>Saprolegniales</taxon>
        <taxon>Achlyaceae</taxon>
        <taxon>Thraustotheca</taxon>
    </lineage>
</organism>
<feature type="coiled-coil region" evidence="1">
    <location>
        <begin position="617"/>
        <end position="674"/>
    </location>
</feature>
<evidence type="ECO:0000259" key="4">
    <source>
        <dbReference type="Pfam" id="PF12774"/>
    </source>
</evidence>
<dbReference type="InterPro" id="IPR002909">
    <property type="entry name" value="IPT_dom"/>
</dbReference>
<dbReference type="GO" id="GO:0030286">
    <property type="term" value="C:dynein complex"/>
    <property type="evidence" value="ECO:0007669"/>
    <property type="project" value="InterPro"/>
</dbReference>
<dbReference type="InterPro" id="IPR015915">
    <property type="entry name" value="Kelch-typ_b-propeller"/>
</dbReference>
<keyword evidence="6" id="KW-1185">Reference proteome</keyword>
<dbReference type="Gene3D" id="1.20.140.100">
    <property type="entry name" value="Dynein heavy chain, N-terminal domain 2"/>
    <property type="match status" value="1"/>
</dbReference>
<dbReference type="STRING" id="74557.A0A1V9YU58"/>
<dbReference type="Gene3D" id="2.60.40.10">
    <property type="entry name" value="Immunoglobulins"/>
    <property type="match status" value="1"/>
</dbReference>
<comment type="caution">
    <text evidence="5">The sequence shown here is derived from an EMBL/GenBank/DDBJ whole genome shotgun (WGS) entry which is preliminary data.</text>
</comment>
<dbReference type="Gene3D" id="1.20.58.1120">
    <property type="match status" value="1"/>
</dbReference>
<keyword evidence="1" id="KW-0175">Coiled coil</keyword>
<evidence type="ECO:0000256" key="1">
    <source>
        <dbReference type="SAM" id="Coils"/>
    </source>
</evidence>
<dbReference type="InterPro" id="IPR014756">
    <property type="entry name" value="Ig_E-set"/>
</dbReference>
<evidence type="ECO:0000259" key="2">
    <source>
        <dbReference type="Pfam" id="PF01833"/>
    </source>
</evidence>
<dbReference type="FunFam" id="1.10.8.710:FF:000007">
    <property type="entry name" value="Putative dynein heavy chain"/>
    <property type="match status" value="1"/>
</dbReference>
<dbReference type="InterPro" id="IPR035699">
    <property type="entry name" value="AAA_6"/>
</dbReference>